<feature type="compositionally biased region" description="Acidic residues" evidence="4">
    <location>
        <begin position="493"/>
        <end position="505"/>
    </location>
</feature>
<dbReference type="STRING" id="1611254.A0A2G5VFM7"/>
<feature type="region of interest" description="Disordered" evidence="4">
    <location>
        <begin position="892"/>
        <end position="928"/>
    </location>
</feature>
<dbReference type="GO" id="GO:0042393">
    <property type="term" value="F:histone binding"/>
    <property type="evidence" value="ECO:0007669"/>
    <property type="project" value="TreeGrafter"/>
</dbReference>
<feature type="compositionally biased region" description="Polar residues" evidence="4">
    <location>
        <begin position="336"/>
        <end position="346"/>
    </location>
</feature>
<dbReference type="InterPro" id="IPR047252">
    <property type="entry name" value="TP53BP1-like"/>
</dbReference>
<gene>
    <name evidence="7" type="primary">Cni-hsr-9</name>
    <name evidence="7" type="synonym">Cnig_chr_I.g1424</name>
    <name evidence="7" type="ORF">B9Z55_001424</name>
</gene>
<dbReference type="Proteomes" id="UP000230233">
    <property type="component" value="Chromosome I"/>
</dbReference>
<dbReference type="Gene3D" id="3.40.50.10190">
    <property type="entry name" value="BRCT domain"/>
    <property type="match status" value="2"/>
</dbReference>
<evidence type="ECO:0000256" key="5">
    <source>
        <dbReference type="SAM" id="SignalP"/>
    </source>
</evidence>
<dbReference type="CDD" id="cd17745">
    <property type="entry name" value="BRCT_p53bp1_rpt1"/>
    <property type="match status" value="1"/>
</dbReference>
<dbReference type="GO" id="GO:0005634">
    <property type="term" value="C:nucleus"/>
    <property type="evidence" value="ECO:0007669"/>
    <property type="project" value="UniProtKB-SubCell"/>
</dbReference>
<dbReference type="AlphaFoldDB" id="A0A2G5VFM7"/>
<dbReference type="Pfam" id="PF18428">
    <property type="entry name" value="BRCT_3"/>
    <property type="match status" value="1"/>
</dbReference>
<comment type="subcellular location">
    <subcellularLocation>
        <location evidence="1">Nucleus</location>
    </subcellularLocation>
</comment>
<dbReference type="InterPro" id="IPR047249">
    <property type="entry name" value="BRCT_p53bp1-like_rpt1"/>
</dbReference>
<evidence type="ECO:0000256" key="2">
    <source>
        <dbReference type="ARBA" id="ARBA00022763"/>
    </source>
</evidence>
<dbReference type="GO" id="GO:0045944">
    <property type="term" value="P:positive regulation of transcription by RNA polymerase II"/>
    <property type="evidence" value="ECO:0007669"/>
    <property type="project" value="TreeGrafter"/>
</dbReference>
<feature type="signal peptide" evidence="5">
    <location>
        <begin position="1"/>
        <end position="15"/>
    </location>
</feature>
<evidence type="ECO:0000259" key="6">
    <source>
        <dbReference type="PROSITE" id="PS50172"/>
    </source>
</evidence>
<dbReference type="EMBL" id="PDUG01000001">
    <property type="protein sequence ID" value="PIC50579.1"/>
    <property type="molecule type" value="Genomic_DNA"/>
</dbReference>
<feature type="chain" id="PRO_5013909083" description="BRCT domain-containing protein" evidence="5">
    <location>
        <begin position="16"/>
        <end position="1178"/>
    </location>
</feature>
<dbReference type="FunFam" id="3.40.50.10190:FF:000144">
    <property type="entry name" value="Protein CBR-HSR-9"/>
    <property type="match status" value="1"/>
</dbReference>
<feature type="compositionally biased region" description="Basic and acidic residues" evidence="4">
    <location>
        <begin position="130"/>
        <end position="141"/>
    </location>
</feature>
<feature type="compositionally biased region" description="Basic and acidic residues" evidence="4">
    <location>
        <begin position="390"/>
        <end position="407"/>
    </location>
</feature>
<feature type="domain" description="BRCT" evidence="6">
    <location>
        <begin position="935"/>
        <end position="1041"/>
    </location>
</feature>
<dbReference type="PROSITE" id="PS50172">
    <property type="entry name" value="BRCT"/>
    <property type="match status" value="1"/>
</dbReference>
<keyword evidence="2" id="KW-0227">DNA damage</keyword>
<protein>
    <recommendedName>
        <fullName evidence="6">BRCT domain-containing protein</fullName>
    </recommendedName>
</protein>
<dbReference type="PANTHER" id="PTHR15321">
    <property type="entry name" value="TUMOR SUPPRESSOR P53-BINDING PROTEIN 1"/>
    <property type="match status" value="1"/>
</dbReference>
<evidence type="ECO:0000313" key="7">
    <source>
        <dbReference type="EMBL" id="PIC50579.1"/>
    </source>
</evidence>
<feature type="compositionally biased region" description="Basic and acidic residues" evidence="4">
    <location>
        <begin position="577"/>
        <end position="597"/>
    </location>
</feature>
<dbReference type="InterPro" id="IPR056492">
    <property type="entry name" value="SH3_Hsr9"/>
</dbReference>
<feature type="compositionally biased region" description="Acidic residues" evidence="4">
    <location>
        <begin position="169"/>
        <end position="182"/>
    </location>
</feature>
<dbReference type="OrthoDB" id="129353at2759"/>
<dbReference type="GO" id="GO:0000077">
    <property type="term" value="P:DNA damage checkpoint signaling"/>
    <property type="evidence" value="ECO:0007669"/>
    <property type="project" value="TreeGrafter"/>
</dbReference>
<dbReference type="InterPro" id="IPR001357">
    <property type="entry name" value="BRCT_dom"/>
</dbReference>
<feature type="compositionally biased region" description="Polar residues" evidence="4">
    <location>
        <begin position="690"/>
        <end position="701"/>
    </location>
</feature>
<feature type="compositionally biased region" description="Low complexity" evidence="4">
    <location>
        <begin position="506"/>
        <end position="534"/>
    </location>
</feature>
<dbReference type="PANTHER" id="PTHR15321:SF3">
    <property type="entry name" value="TP53-BINDING PROTEIN 1"/>
    <property type="match status" value="1"/>
</dbReference>
<feature type="compositionally biased region" description="Polar residues" evidence="4">
    <location>
        <begin position="298"/>
        <end position="315"/>
    </location>
</feature>
<name>A0A2G5VFM7_9PELO</name>
<feature type="compositionally biased region" description="Acidic residues" evidence="4">
    <location>
        <begin position="194"/>
        <end position="217"/>
    </location>
</feature>
<organism evidence="7 8">
    <name type="scientific">Caenorhabditis nigoni</name>
    <dbReference type="NCBI Taxonomy" id="1611254"/>
    <lineage>
        <taxon>Eukaryota</taxon>
        <taxon>Metazoa</taxon>
        <taxon>Ecdysozoa</taxon>
        <taxon>Nematoda</taxon>
        <taxon>Chromadorea</taxon>
        <taxon>Rhabditida</taxon>
        <taxon>Rhabditina</taxon>
        <taxon>Rhabditomorpha</taxon>
        <taxon>Rhabditoidea</taxon>
        <taxon>Rhabditidae</taxon>
        <taxon>Peloderinae</taxon>
        <taxon>Caenorhabditis</taxon>
    </lineage>
</organism>
<dbReference type="SMART" id="SM00292">
    <property type="entry name" value="BRCT"/>
    <property type="match status" value="1"/>
</dbReference>
<feature type="compositionally biased region" description="Low complexity" evidence="4">
    <location>
        <begin position="285"/>
        <end position="297"/>
    </location>
</feature>
<feature type="region of interest" description="Disordered" evidence="4">
    <location>
        <begin position="42"/>
        <end position="723"/>
    </location>
</feature>
<dbReference type="CDD" id="cd17724">
    <property type="entry name" value="BRCT_p53bp1_rpt2"/>
    <property type="match status" value="1"/>
</dbReference>
<sequence length="1178" mass="129028">MIVFASIFIFQNLMMQVPILPSTETVLDKSKSLFGNSVVLSEPVQGSTSENKEETEEASSMSEHVENLVDNSSPLLPERPVSPDCGAAEEHESMDQGEPQNLEDMEQPNDESFEKKTISMDTSAAAGGVHEPDASESPETKMDEEDVNGDDDKVDTNDEALAGEAVEDKTDEEIDEEEEEEEIPKKKAKRAVVDDDEDKSEEQGSEASVADEADVSDTEIAKNSVSKEESSGATPGEPSDQNGAHVVSTPNGSPAPIVDDDAEQEQPENHLDGGDEIVADESTEEAQTTEVEEAQGTLDETNNGNVEHGSGANTTVDDEEPTTPARSSRSRRKSAVTPNPDASATKRSGRGRQSLAKGNDGSSQDTETPVRRGRSAKTANSAEQESEVSETPKTHERSRLSTAKNEDPETVAEDNVDGDQPEAETPKRGGRGKRSMPSTQTPRSTRGRGKKTDVGEDESNQSAIPNDKESEDGSSTRTPRTRKSTSRAAVEQEVVDETDVADTESSEPTTSSRRSTRTKASAKATPATPATNKRTPARGRKKEASITEQMDEDAAESTETPSAKRGGKRKIAPSSSSKKDDHDPYDIDTEMEHHPEPLKNIQMEVQSFGSVKYAKTGESSSKYSMTEKAAESRVADLQTSPTEKNRRSLADMTPGKEKQKRAAPGTGGRKSRAKKEETQVNEVEMDEAPESNSNDTANTSNRSRKRKSDLSELQPPSAKRDQHVEVKVLDDEQQLLVDHPQDENEPHAPGARVYAIFQKTFYPAVILSERDGLGRYKLQFTADKVVKDVPNSGIIPLRALVAGKTASLGDDEVRLDSGPNDISAEEWTKGILKITVLDSEGEPTEVRKDVDWKEVSFDQIEWKDYVKNLEQNATAIMKSNITTISEATRRKSTFVSQLSKPRSRKKKDDEVASSRGVSESPIDEDETLPMKPEAIGKNIFAGKVFMLTSANRSEQGKNVPPMLRKKNLMAFIANNGGIVTEKLNNFQENDGSHEQLLISDTYYRTHKYLAALARGTPCVSTSWLQACAEKGECIDYADYVLPAGASIFDDCRDMPAPKNPSELLKGITIYVHSTHSVREVTQAGLGGTFVEIWKPILELLGATVVDADWQTLRESKLMFDVALVDGTFREEVMEYASEINAKRVTSEWVIQTIILSRAPDAAGHPKFDPYRLHHRTRH</sequence>
<reference evidence="8" key="1">
    <citation type="submission" date="2017-10" db="EMBL/GenBank/DDBJ databases">
        <title>Rapid genome shrinkage in a self-fertile nematode reveals novel sperm competition proteins.</title>
        <authorList>
            <person name="Yin D."/>
            <person name="Schwarz E.M."/>
            <person name="Thomas C.G."/>
            <person name="Felde R.L."/>
            <person name="Korf I.F."/>
            <person name="Cutter A.D."/>
            <person name="Schartner C.M."/>
            <person name="Ralston E.J."/>
            <person name="Meyer B.J."/>
            <person name="Haag E.S."/>
        </authorList>
    </citation>
    <scope>NUCLEOTIDE SEQUENCE [LARGE SCALE GENOMIC DNA]</scope>
    <source>
        <strain evidence="8">JU1422</strain>
    </source>
</reference>
<evidence type="ECO:0000313" key="8">
    <source>
        <dbReference type="Proteomes" id="UP000230233"/>
    </source>
</evidence>
<keyword evidence="3" id="KW-0539">Nucleus</keyword>
<dbReference type="InterPro" id="IPR047250">
    <property type="entry name" value="BRCT_p53bp1-like_rpt2"/>
</dbReference>
<dbReference type="Pfam" id="PF24680">
    <property type="entry name" value="SH3_Hsr9"/>
    <property type="match status" value="1"/>
</dbReference>
<evidence type="ECO:0000256" key="3">
    <source>
        <dbReference type="ARBA" id="ARBA00023242"/>
    </source>
</evidence>
<comment type="caution">
    <text evidence="7">The sequence shown here is derived from an EMBL/GenBank/DDBJ whole genome shotgun (WGS) entry which is preliminary data.</text>
</comment>
<feature type="compositionally biased region" description="Acidic residues" evidence="4">
    <location>
        <begin position="274"/>
        <end position="284"/>
    </location>
</feature>
<evidence type="ECO:0000256" key="1">
    <source>
        <dbReference type="ARBA" id="ARBA00004123"/>
    </source>
</evidence>
<dbReference type="Pfam" id="PF00533">
    <property type="entry name" value="BRCT"/>
    <property type="match status" value="1"/>
</dbReference>
<proteinExistence type="predicted"/>
<feature type="compositionally biased region" description="Acidic residues" evidence="4">
    <location>
        <begin position="101"/>
        <end position="111"/>
    </location>
</feature>
<feature type="compositionally biased region" description="Acidic residues" evidence="4">
    <location>
        <begin position="408"/>
        <end position="422"/>
    </location>
</feature>
<keyword evidence="5" id="KW-0732">Signal</keyword>
<evidence type="ECO:0000256" key="4">
    <source>
        <dbReference type="SAM" id="MobiDB-lite"/>
    </source>
</evidence>
<accession>A0A2G5VFM7</accession>
<dbReference type="SUPFAM" id="SSF52113">
    <property type="entry name" value="BRCT domain"/>
    <property type="match status" value="2"/>
</dbReference>
<dbReference type="FunFam" id="3.40.50.10190:FF:000143">
    <property type="entry name" value="Protein hsr-9"/>
    <property type="match status" value="1"/>
</dbReference>
<dbReference type="InterPro" id="IPR036420">
    <property type="entry name" value="BRCT_dom_sf"/>
</dbReference>
<keyword evidence="8" id="KW-1185">Reference proteome</keyword>
<feature type="compositionally biased region" description="Basic and acidic residues" evidence="4">
    <location>
        <begin position="643"/>
        <end position="657"/>
    </location>
</feature>